<proteinExistence type="predicted"/>
<protein>
    <submittedName>
        <fullName evidence="4">EAL domain-containing protein</fullName>
    </submittedName>
</protein>
<evidence type="ECO:0000313" key="4">
    <source>
        <dbReference type="EMBL" id="NEZ60787.1"/>
    </source>
</evidence>
<evidence type="ECO:0000259" key="2">
    <source>
        <dbReference type="PROSITE" id="PS50883"/>
    </source>
</evidence>
<dbReference type="RefSeq" id="WP_163703127.1">
    <property type="nucleotide sequence ID" value="NZ_QXHD01000004.1"/>
</dbReference>
<dbReference type="InterPro" id="IPR001633">
    <property type="entry name" value="EAL_dom"/>
</dbReference>
<evidence type="ECO:0000313" key="5">
    <source>
        <dbReference type="Proteomes" id="UP000481033"/>
    </source>
</evidence>
<dbReference type="PROSITE" id="PS50887">
    <property type="entry name" value="GGDEF"/>
    <property type="match status" value="1"/>
</dbReference>
<dbReference type="SUPFAM" id="SSF55073">
    <property type="entry name" value="Nucleotide cyclase"/>
    <property type="match status" value="1"/>
</dbReference>
<dbReference type="SMART" id="SM01080">
    <property type="entry name" value="CHASE2"/>
    <property type="match status" value="1"/>
</dbReference>
<reference evidence="4 5" key="1">
    <citation type="journal article" date="2020" name="Microb. Ecol.">
        <title>Ecogenomics of the Marine Benthic Filamentous Cyanobacterium Adonisia.</title>
        <authorList>
            <person name="Walter J.M."/>
            <person name="Coutinho F.H."/>
            <person name="Leomil L."/>
            <person name="Hargreaves P.I."/>
            <person name="Campeao M.E."/>
            <person name="Vieira V.V."/>
            <person name="Silva B.S."/>
            <person name="Fistarol G.O."/>
            <person name="Salomon P.S."/>
            <person name="Sawabe T."/>
            <person name="Mino S."/>
            <person name="Hosokawa M."/>
            <person name="Miyashita H."/>
            <person name="Maruyama F."/>
            <person name="van Verk M.C."/>
            <person name="Dutilh B.E."/>
            <person name="Thompson C.C."/>
            <person name="Thompson F.L."/>
        </authorList>
    </citation>
    <scope>NUCLEOTIDE SEQUENCE [LARGE SCALE GENOMIC DNA]</scope>
    <source>
        <strain evidence="4 5">CCMR0081</strain>
    </source>
</reference>
<dbReference type="PANTHER" id="PTHR33121">
    <property type="entry name" value="CYCLIC DI-GMP PHOSPHODIESTERASE PDEF"/>
    <property type="match status" value="1"/>
</dbReference>
<sequence>MRFGSFYGRSRLRSVQLWLWRWLQRYGYVLIALGVALAVIGIRQLGGLEELELKLFDSRVRHAVTNVDLPDVVVVGINEMDIKRYNHWPLSDQTIAELLIQLQTYEPVAIGLDIYRDIDHPPGREQLDQQLAVENVYGVYDVGLDPTRSTPPPQGMDLERTGFADFVADSDGVIRRNFMFASIKPDEFYALGLKLSLHVLKNRYGPDILKKNLAGLTIAGRFFPTLAQNTGGYQNEDMAGYQVMFQYQTTDRSIRQVSLTDVFNNEVDPNWFKNKVVLIGTVAPSIKDTVFTSLNTQAGSVATTPGVILHAHAVRQILSVVEGDYSLIWGWTQWQEMLWIGFWCLMGSVLVWHIQRFVLLTLTSAIALASLVITGWGMFLYQGWIPIVPPALGFATVVSSTIAYQVFYRTFYDPLTSLPNRVSSLKRLQSCLNQRNASQPMVALLLLDLDLFKSVNETLGVQVADRLLQIVAERIVYLMPHASAARVSGNQFALILPSVAHRQEAISTTAALQKQLMHSIHIGGQLVSTTISIGIALHHKGLGYRAHALLQDAHRALGKAKKSGRDRYEVFNETMRTHSVSQFQLEMELRHAGDDEQFQLYYQPIIEVASGKIAGFEALIRWLHPERGTVPPNDFISIAEDTGMILTMGDWILDEACYQIRQWQQQFPMPQPLFIGVNLSSRQFVQQDLATTIATITQRHQIDPRGLKLELTESVAMEDVEAAIQQLKRLKEKGLHISLDDFGTGYSSLSYLHRLPIDSLKIDKSFVDRMENISEHADIVGTIVSLGHRLNLDIIAEGVETMAQACLLKQLRCQYVQGYFFAKPLPRDQAAQLLRQNKRWKIED</sequence>
<feature type="transmembrane region" description="Helical" evidence="1">
    <location>
        <begin position="360"/>
        <end position="380"/>
    </location>
</feature>
<dbReference type="CDD" id="cd01949">
    <property type="entry name" value="GGDEF"/>
    <property type="match status" value="1"/>
</dbReference>
<dbReference type="Proteomes" id="UP000481033">
    <property type="component" value="Unassembled WGS sequence"/>
</dbReference>
<gene>
    <name evidence="4" type="ORF">DXZ20_35145</name>
</gene>
<dbReference type="FunFam" id="3.20.20.450:FF:000001">
    <property type="entry name" value="Cyclic di-GMP phosphodiesterase yahA"/>
    <property type="match status" value="1"/>
</dbReference>
<dbReference type="Gene3D" id="3.30.70.270">
    <property type="match status" value="1"/>
</dbReference>
<dbReference type="InterPro" id="IPR000160">
    <property type="entry name" value="GGDEF_dom"/>
</dbReference>
<dbReference type="Pfam" id="PF00563">
    <property type="entry name" value="EAL"/>
    <property type="match status" value="1"/>
</dbReference>
<feature type="transmembrane region" description="Helical" evidence="1">
    <location>
        <begin position="26"/>
        <end position="46"/>
    </location>
</feature>
<dbReference type="InterPro" id="IPR043128">
    <property type="entry name" value="Rev_trsase/Diguanyl_cyclase"/>
</dbReference>
<dbReference type="AlphaFoldDB" id="A0A6M0RX29"/>
<name>A0A6M0RX29_9CYAN</name>
<dbReference type="InterPro" id="IPR007890">
    <property type="entry name" value="CHASE2"/>
</dbReference>
<evidence type="ECO:0000256" key="1">
    <source>
        <dbReference type="SAM" id="Phobius"/>
    </source>
</evidence>
<organism evidence="4 5">
    <name type="scientific">Adonisia turfae CCMR0081</name>
    <dbReference type="NCBI Taxonomy" id="2292702"/>
    <lineage>
        <taxon>Bacteria</taxon>
        <taxon>Bacillati</taxon>
        <taxon>Cyanobacteriota</taxon>
        <taxon>Adonisia</taxon>
        <taxon>Adonisia turfae</taxon>
    </lineage>
</organism>
<dbReference type="SMART" id="SM00052">
    <property type="entry name" value="EAL"/>
    <property type="match status" value="1"/>
</dbReference>
<feature type="transmembrane region" description="Helical" evidence="1">
    <location>
        <begin position="387"/>
        <end position="407"/>
    </location>
</feature>
<dbReference type="NCBIfam" id="TIGR00254">
    <property type="entry name" value="GGDEF"/>
    <property type="match status" value="1"/>
</dbReference>
<dbReference type="InterPro" id="IPR050706">
    <property type="entry name" value="Cyclic-di-GMP_PDE-like"/>
</dbReference>
<dbReference type="Pfam" id="PF05226">
    <property type="entry name" value="CHASE2"/>
    <property type="match status" value="1"/>
</dbReference>
<dbReference type="Gene3D" id="3.20.20.450">
    <property type="entry name" value="EAL domain"/>
    <property type="match status" value="1"/>
</dbReference>
<accession>A0A6M0RX29</accession>
<dbReference type="SMART" id="SM00267">
    <property type="entry name" value="GGDEF"/>
    <property type="match status" value="1"/>
</dbReference>
<dbReference type="CDD" id="cd01948">
    <property type="entry name" value="EAL"/>
    <property type="match status" value="1"/>
</dbReference>
<keyword evidence="5" id="KW-1185">Reference proteome</keyword>
<feature type="domain" description="EAL" evidence="2">
    <location>
        <begin position="582"/>
        <end position="838"/>
    </location>
</feature>
<dbReference type="EMBL" id="QXHD01000004">
    <property type="protein sequence ID" value="NEZ60787.1"/>
    <property type="molecule type" value="Genomic_DNA"/>
</dbReference>
<keyword evidence="1" id="KW-0812">Transmembrane</keyword>
<dbReference type="GO" id="GO:0071111">
    <property type="term" value="F:cyclic-guanylate-specific phosphodiesterase activity"/>
    <property type="evidence" value="ECO:0007669"/>
    <property type="project" value="InterPro"/>
</dbReference>
<keyword evidence="1" id="KW-0472">Membrane</keyword>
<evidence type="ECO:0000259" key="3">
    <source>
        <dbReference type="PROSITE" id="PS50887"/>
    </source>
</evidence>
<comment type="caution">
    <text evidence="4">The sequence shown here is derived from an EMBL/GenBank/DDBJ whole genome shotgun (WGS) entry which is preliminary data.</text>
</comment>
<dbReference type="PANTHER" id="PTHR33121:SF70">
    <property type="entry name" value="SIGNALING PROTEIN YKOW"/>
    <property type="match status" value="1"/>
</dbReference>
<dbReference type="PROSITE" id="PS50883">
    <property type="entry name" value="EAL"/>
    <property type="match status" value="1"/>
</dbReference>
<keyword evidence="1" id="KW-1133">Transmembrane helix</keyword>
<dbReference type="Pfam" id="PF00990">
    <property type="entry name" value="GGDEF"/>
    <property type="match status" value="1"/>
</dbReference>
<feature type="domain" description="GGDEF" evidence="3">
    <location>
        <begin position="440"/>
        <end position="573"/>
    </location>
</feature>
<dbReference type="InterPro" id="IPR029787">
    <property type="entry name" value="Nucleotide_cyclase"/>
</dbReference>
<dbReference type="InterPro" id="IPR035919">
    <property type="entry name" value="EAL_sf"/>
</dbReference>
<dbReference type="SUPFAM" id="SSF141868">
    <property type="entry name" value="EAL domain-like"/>
    <property type="match status" value="1"/>
</dbReference>